<sequence>MICITSTTWDESAGLAGSEHSFQHFWNINPKQEQVDDWRPTPVNETYTRSDSPREDLSWAITPVRKVEDVRDFEDQGIVHDNNSPQGLDDNAPCYIKEIGYGDQSVGSSLKNDRVYSPAPLAARAPTQNQIQNFASLQRPVGAARGGPPVAAFTVQCSDCLKWRMIPTKEKYEAIRQCILEQPWVCENARSWRPGASCEDPTDFSQDSGALWAIDRPNIPRPPPGWERKLVIRGEGSTRFGDIYYHSPCGKKLRSMVEVDKFLKEHPEYVENGVNLYQFSYTVPQPLNGGYVRPRKKDRETMNHSAAAKFLLHQTLAKQLGDSKCPGKSMRGSLKRVFGKLIAPNHVPITSQIAPASACQTFTDRMVPCANAQTAGGSLCYPNDLQIASQNARSELSKGERTVKSESFSRSISGTDQFSSHLQRGANDCANDFSKSPCQEVQACVSQIDAANSSQQIVYPFAGYSDPSSGVPQFLRKKRRTVRLSSIIDLESDVSNWRSNEQHDMLGSSTLPCTDVFIAERSNESQSLTADLSNFDLTEGATSFPGLSSEIRPLGSSL</sequence>
<comment type="caution">
    <text evidence="1">The sequence shown here is derived from an EMBL/GenBank/DDBJ whole genome shotgun (WGS) entry which is preliminary data.</text>
</comment>
<name>A0ACC2D2Q1_DIPCM</name>
<reference evidence="2" key="1">
    <citation type="journal article" date="2024" name="Proc. Natl. Acad. Sci. U.S.A.">
        <title>Extraordinary preservation of gene collinearity over three hundred million years revealed in homosporous lycophytes.</title>
        <authorList>
            <person name="Li C."/>
            <person name="Wickell D."/>
            <person name="Kuo L.Y."/>
            <person name="Chen X."/>
            <person name="Nie B."/>
            <person name="Liao X."/>
            <person name="Peng D."/>
            <person name="Ji J."/>
            <person name="Jenkins J."/>
            <person name="Williams M."/>
            <person name="Shu S."/>
            <person name="Plott C."/>
            <person name="Barry K."/>
            <person name="Rajasekar S."/>
            <person name="Grimwood J."/>
            <person name="Han X."/>
            <person name="Sun S."/>
            <person name="Hou Z."/>
            <person name="He W."/>
            <person name="Dai G."/>
            <person name="Sun C."/>
            <person name="Schmutz J."/>
            <person name="Leebens-Mack J.H."/>
            <person name="Li F.W."/>
            <person name="Wang L."/>
        </authorList>
    </citation>
    <scope>NUCLEOTIDE SEQUENCE [LARGE SCALE GENOMIC DNA]</scope>
    <source>
        <strain evidence="2">cv. PW_Plant_1</strain>
    </source>
</reference>
<dbReference type="EMBL" id="CM055098">
    <property type="protein sequence ID" value="KAJ7548511.1"/>
    <property type="molecule type" value="Genomic_DNA"/>
</dbReference>
<accession>A0ACC2D2Q1</accession>
<proteinExistence type="predicted"/>
<dbReference type="Proteomes" id="UP001162992">
    <property type="component" value="Chromosome 7"/>
</dbReference>
<organism evidence="1 2">
    <name type="scientific">Diphasiastrum complanatum</name>
    <name type="common">Issler's clubmoss</name>
    <name type="synonym">Lycopodium complanatum</name>
    <dbReference type="NCBI Taxonomy" id="34168"/>
    <lineage>
        <taxon>Eukaryota</taxon>
        <taxon>Viridiplantae</taxon>
        <taxon>Streptophyta</taxon>
        <taxon>Embryophyta</taxon>
        <taxon>Tracheophyta</taxon>
        <taxon>Lycopodiopsida</taxon>
        <taxon>Lycopodiales</taxon>
        <taxon>Lycopodiaceae</taxon>
        <taxon>Lycopodioideae</taxon>
        <taxon>Diphasiastrum</taxon>
    </lineage>
</organism>
<evidence type="ECO:0000313" key="1">
    <source>
        <dbReference type="EMBL" id="KAJ7548511.1"/>
    </source>
</evidence>
<keyword evidence="2" id="KW-1185">Reference proteome</keyword>
<protein>
    <submittedName>
        <fullName evidence="1">Uncharacterized protein</fullName>
    </submittedName>
</protein>
<gene>
    <name evidence="1" type="ORF">O6H91_07G014700</name>
</gene>
<evidence type="ECO:0000313" key="2">
    <source>
        <dbReference type="Proteomes" id="UP001162992"/>
    </source>
</evidence>